<protein>
    <submittedName>
        <fullName evidence="2">Uncharacterized protein</fullName>
    </submittedName>
</protein>
<gene>
    <name evidence="2" type="ORF">PEVE_00022215</name>
</gene>
<sequence>MAQNQPPLHYPAMLNPYPIYQNPVPGTSNHLQFEPDRDSASPTPSESSNRSDDRNKRSSWSLTEERCLIAAFKEFVKETKAHRQDCSSDDTDDILSTGNQDCSKKPEKRPPSSAGGNSADAETTGKAGQKDEKGPKKKKKRLSGDDMELAILDMMKS</sequence>
<proteinExistence type="predicted"/>
<dbReference type="EMBL" id="CALNXI010002972">
    <property type="protein sequence ID" value="CAH3191657.1"/>
    <property type="molecule type" value="Genomic_DNA"/>
</dbReference>
<accession>A0ABN8SJ22</accession>
<evidence type="ECO:0000313" key="3">
    <source>
        <dbReference type="Proteomes" id="UP001159427"/>
    </source>
</evidence>
<name>A0ABN8SJ22_9CNID</name>
<dbReference type="Proteomes" id="UP001159427">
    <property type="component" value="Unassembled WGS sequence"/>
</dbReference>
<feature type="region of interest" description="Disordered" evidence="1">
    <location>
        <begin position="1"/>
        <end position="60"/>
    </location>
</feature>
<evidence type="ECO:0000313" key="2">
    <source>
        <dbReference type="EMBL" id="CAH3191657.1"/>
    </source>
</evidence>
<evidence type="ECO:0000256" key="1">
    <source>
        <dbReference type="SAM" id="MobiDB-lite"/>
    </source>
</evidence>
<keyword evidence="3" id="KW-1185">Reference proteome</keyword>
<reference evidence="2 3" key="1">
    <citation type="submission" date="2022-05" db="EMBL/GenBank/DDBJ databases">
        <authorList>
            <consortium name="Genoscope - CEA"/>
            <person name="William W."/>
        </authorList>
    </citation>
    <scope>NUCLEOTIDE SEQUENCE [LARGE SCALE GENOMIC DNA]</scope>
</reference>
<comment type="caution">
    <text evidence="2">The sequence shown here is derived from an EMBL/GenBank/DDBJ whole genome shotgun (WGS) entry which is preliminary data.</text>
</comment>
<organism evidence="2 3">
    <name type="scientific">Porites evermanni</name>
    <dbReference type="NCBI Taxonomy" id="104178"/>
    <lineage>
        <taxon>Eukaryota</taxon>
        <taxon>Metazoa</taxon>
        <taxon>Cnidaria</taxon>
        <taxon>Anthozoa</taxon>
        <taxon>Hexacorallia</taxon>
        <taxon>Scleractinia</taxon>
        <taxon>Fungiina</taxon>
        <taxon>Poritidae</taxon>
        <taxon>Porites</taxon>
    </lineage>
</organism>
<feature type="region of interest" description="Disordered" evidence="1">
    <location>
        <begin position="78"/>
        <end position="157"/>
    </location>
</feature>